<proteinExistence type="predicted"/>
<dbReference type="RefSeq" id="WP_092736338.1">
    <property type="nucleotide sequence ID" value="NZ_FNAS01000006.1"/>
</dbReference>
<dbReference type="EMBL" id="FNAS01000006">
    <property type="protein sequence ID" value="SDE28638.1"/>
    <property type="molecule type" value="Genomic_DNA"/>
</dbReference>
<organism evidence="1 2">
    <name type="scientific">Riemerella columbipharyngis</name>
    <dbReference type="NCBI Taxonomy" id="1071918"/>
    <lineage>
        <taxon>Bacteria</taxon>
        <taxon>Pseudomonadati</taxon>
        <taxon>Bacteroidota</taxon>
        <taxon>Flavobacteriia</taxon>
        <taxon>Flavobacteriales</taxon>
        <taxon>Weeksellaceae</taxon>
        <taxon>Riemerella</taxon>
    </lineage>
</organism>
<gene>
    <name evidence="1" type="ORF">SAMN05421544_10662</name>
</gene>
<accession>A0A1G7BND3</accession>
<evidence type="ECO:0000313" key="1">
    <source>
        <dbReference type="EMBL" id="SDE28638.1"/>
    </source>
</evidence>
<name>A0A1G7BND3_9FLAO</name>
<dbReference type="Proteomes" id="UP000198517">
    <property type="component" value="Unassembled WGS sequence"/>
</dbReference>
<sequence>MIRNFIFCFFLLTSVFLSAQIYKGKIWVKDRTDISFTPVYVTNLNTQKTVLCDYKGGFEISAKEDDVVRFTSVLTERKDIRIKPKMLNNENIVHLDMAYSNIPEIVLKRKPTGNFKIDESRLSNKYTKLNINKIIGLPAPKADTNYSSPPFITGFTLNINTIYDWISGDRRRKKRLYEYEQMIKANTSIRKYYGDAYFLRMGIPSNKIDEFLQFVYTSEHLLQFVENNNYETIAVYFDKYLPVFRKRMRMPNLDGGK</sequence>
<dbReference type="STRING" id="1071918.SAMN05421544_10662"/>
<protein>
    <recommendedName>
        <fullName evidence="3">CarboxypepD_reg-like domain-containing protein</fullName>
    </recommendedName>
</protein>
<evidence type="ECO:0000313" key="2">
    <source>
        <dbReference type="Proteomes" id="UP000198517"/>
    </source>
</evidence>
<dbReference type="AlphaFoldDB" id="A0A1G7BND3"/>
<dbReference type="OrthoDB" id="1271345at2"/>
<evidence type="ECO:0008006" key="3">
    <source>
        <dbReference type="Google" id="ProtNLM"/>
    </source>
</evidence>
<keyword evidence="2" id="KW-1185">Reference proteome</keyword>
<reference evidence="1 2" key="1">
    <citation type="submission" date="2016-10" db="EMBL/GenBank/DDBJ databases">
        <authorList>
            <person name="de Groot N.N."/>
        </authorList>
    </citation>
    <scope>NUCLEOTIDE SEQUENCE [LARGE SCALE GENOMIC DNA]</scope>
    <source>
        <strain evidence="1 2">DSM 24015</strain>
    </source>
</reference>